<evidence type="ECO:0000259" key="7">
    <source>
        <dbReference type="PROSITE" id="PS50850"/>
    </source>
</evidence>
<dbReference type="EMBL" id="PKJS01000029">
    <property type="protein sequence ID" value="PKZ67706.1"/>
    <property type="molecule type" value="Genomic_DNA"/>
</dbReference>
<keyword evidence="4 6" id="KW-1133">Transmembrane helix</keyword>
<evidence type="ECO:0000256" key="5">
    <source>
        <dbReference type="ARBA" id="ARBA00023136"/>
    </source>
</evidence>
<sequence length="392" mass="41690">MSVEENSNLSIKNWLAILVLAISTFIIVTTELAPVGLLTPMAKDFGVSESQIGVTVTIYAWVGAFSAILASVFLGNIAKKTLLIVLITILLASNTLSATVTTYSMLLVARVIGALAHGSFWAIIGATAVAIVPPKHIGVATSIVFGGVSAASVFGVPLSNYIGIALGWHNAFWLMAILSAIALVGILLLIPRIQSNSAIGIASLKHVFQSATLRKIYLATLIVITAHFAAFTFIEPWLQTQQLFPSTYIPIALFTFGIAGLLGNFITGFTIDKFLKPTVSISIILMSSTLLYLGLNQKNLSQITIFTCLVVWGLAVSGIFVGFQTWVLKLADKEVFPASAIYVSCFNLAIGLGAILGAWGVAQFPISQLYLYAGLIIAGSILLILLIPSNNR</sequence>
<comment type="subcellular location">
    <subcellularLocation>
        <location evidence="1">Cell membrane</location>
        <topology evidence="1">Multi-pass membrane protein</topology>
    </subcellularLocation>
</comment>
<gene>
    <name evidence="8" type="ORF">CYJ96_12405</name>
</gene>
<evidence type="ECO:0000313" key="9">
    <source>
        <dbReference type="Proteomes" id="UP000234914"/>
    </source>
</evidence>
<dbReference type="Proteomes" id="UP000234914">
    <property type="component" value="Unassembled WGS sequence"/>
</dbReference>
<feature type="transmembrane region" description="Helical" evidence="6">
    <location>
        <begin position="301"/>
        <end position="328"/>
    </location>
</feature>
<proteinExistence type="predicted"/>
<dbReference type="PANTHER" id="PTHR43124">
    <property type="entry name" value="PURINE EFFLUX PUMP PBUE"/>
    <property type="match status" value="1"/>
</dbReference>
<reference evidence="8 9" key="1">
    <citation type="submission" date="2017-12" db="EMBL/GenBank/DDBJ databases">
        <title>Phylogenetic diversity of female urinary microbiome.</title>
        <authorList>
            <person name="Thomas-White K."/>
            <person name="Wolfe A.J."/>
        </authorList>
    </citation>
    <scope>NUCLEOTIDE SEQUENCE [LARGE SCALE GENOMIC DNA]</scope>
    <source>
        <strain evidence="8 9">UMB0416</strain>
    </source>
</reference>
<name>A0A2I1RF35_FAUOS</name>
<feature type="transmembrane region" description="Helical" evidence="6">
    <location>
        <begin position="368"/>
        <end position="387"/>
    </location>
</feature>
<feature type="transmembrane region" description="Helical" evidence="6">
    <location>
        <begin position="340"/>
        <end position="362"/>
    </location>
</feature>
<dbReference type="PANTHER" id="PTHR43124:SF3">
    <property type="entry name" value="CHLORAMPHENICOL EFFLUX PUMP RV0191"/>
    <property type="match status" value="1"/>
</dbReference>
<keyword evidence="3 6" id="KW-0812">Transmembrane</keyword>
<protein>
    <submittedName>
        <fullName evidence="8">MFS transporter</fullName>
    </submittedName>
</protein>
<dbReference type="Pfam" id="PF07690">
    <property type="entry name" value="MFS_1"/>
    <property type="match status" value="1"/>
</dbReference>
<keyword evidence="2" id="KW-1003">Cell membrane</keyword>
<feature type="transmembrane region" description="Helical" evidence="6">
    <location>
        <begin position="246"/>
        <end position="266"/>
    </location>
</feature>
<feature type="transmembrane region" description="Helical" evidence="6">
    <location>
        <begin position="278"/>
        <end position="295"/>
    </location>
</feature>
<dbReference type="CDD" id="cd17324">
    <property type="entry name" value="MFS_NepI_like"/>
    <property type="match status" value="1"/>
</dbReference>
<dbReference type="Gene3D" id="1.20.1250.20">
    <property type="entry name" value="MFS general substrate transporter like domains"/>
    <property type="match status" value="1"/>
</dbReference>
<feature type="domain" description="Major facilitator superfamily (MFS) profile" evidence="7">
    <location>
        <begin position="9"/>
        <end position="391"/>
    </location>
</feature>
<dbReference type="InterPro" id="IPR036259">
    <property type="entry name" value="MFS_trans_sf"/>
</dbReference>
<feature type="transmembrane region" description="Helical" evidence="6">
    <location>
        <begin position="58"/>
        <end position="75"/>
    </location>
</feature>
<comment type="caution">
    <text evidence="8">The sequence shown here is derived from an EMBL/GenBank/DDBJ whole genome shotgun (WGS) entry which is preliminary data.</text>
</comment>
<feature type="transmembrane region" description="Helical" evidence="6">
    <location>
        <begin position="216"/>
        <end position="234"/>
    </location>
</feature>
<accession>A0A2I1RF35</accession>
<evidence type="ECO:0000256" key="2">
    <source>
        <dbReference type="ARBA" id="ARBA00022475"/>
    </source>
</evidence>
<dbReference type="SUPFAM" id="SSF103473">
    <property type="entry name" value="MFS general substrate transporter"/>
    <property type="match status" value="1"/>
</dbReference>
<evidence type="ECO:0000256" key="1">
    <source>
        <dbReference type="ARBA" id="ARBA00004651"/>
    </source>
</evidence>
<dbReference type="GO" id="GO:0005886">
    <property type="term" value="C:plasma membrane"/>
    <property type="evidence" value="ECO:0007669"/>
    <property type="project" value="UniProtKB-SubCell"/>
</dbReference>
<evidence type="ECO:0000256" key="4">
    <source>
        <dbReference type="ARBA" id="ARBA00022989"/>
    </source>
</evidence>
<keyword evidence="5 6" id="KW-0472">Membrane</keyword>
<dbReference type="InterPro" id="IPR050189">
    <property type="entry name" value="MFS_Efflux_Transporters"/>
</dbReference>
<feature type="transmembrane region" description="Helical" evidence="6">
    <location>
        <begin position="82"/>
        <end position="105"/>
    </location>
</feature>
<dbReference type="AlphaFoldDB" id="A0A2I1RF35"/>
<feature type="transmembrane region" description="Helical" evidence="6">
    <location>
        <begin position="171"/>
        <end position="190"/>
    </location>
</feature>
<dbReference type="GO" id="GO:0022857">
    <property type="term" value="F:transmembrane transporter activity"/>
    <property type="evidence" value="ECO:0007669"/>
    <property type="project" value="InterPro"/>
</dbReference>
<evidence type="ECO:0000256" key="3">
    <source>
        <dbReference type="ARBA" id="ARBA00022692"/>
    </source>
</evidence>
<feature type="transmembrane region" description="Helical" evidence="6">
    <location>
        <begin position="139"/>
        <end position="159"/>
    </location>
</feature>
<dbReference type="PROSITE" id="PS50850">
    <property type="entry name" value="MFS"/>
    <property type="match status" value="1"/>
</dbReference>
<evidence type="ECO:0000256" key="6">
    <source>
        <dbReference type="SAM" id="Phobius"/>
    </source>
</evidence>
<dbReference type="InterPro" id="IPR011701">
    <property type="entry name" value="MFS"/>
</dbReference>
<feature type="transmembrane region" description="Helical" evidence="6">
    <location>
        <begin position="14"/>
        <end position="38"/>
    </location>
</feature>
<feature type="transmembrane region" description="Helical" evidence="6">
    <location>
        <begin position="111"/>
        <end position="132"/>
    </location>
</feature>
<organism evidence="8 9">
    <name type="scientific">Faucicola osloensis</name>
    <name type="common">Moraxella osloensis</name>
    <dbReference type="NCBI Taxonomy" id="34062"/>
    <lineage>
        <taxon>Bacteria</taxon>
        <taxon>Pseudomonadati</taxon>
        <taxon>Pseudomonadota</taxon>
        <taxon>Gammaproteobacteria</taxon>
        <taxon>Moraxellales</taxon>
        <taxon>Moraxellaceae</taxon>
        <taxon>Faucicola</taxon>
    </lineage>
</organism>
<dbReference type="InterPro" id="IPR020846">
    <property type="entry name" value="MFS_dom"/>
</dbReference>
<evidence type="ECO:0000313" key="8">
    <source>
        <dbReference type="EMBL" id="PKZ67706.1"/>
    </source>
</evidence>